<protein>
    <submittedName>
        <fullName evidence="2">Uncharacterized protein</fullName>
    </submittedName>
</protein>
<name>A0A6A6WYS8_9PLEO</name>
<feature type="compositionally biased region" description="Gly residues" evidence="1">
    <location>
        <begin position="85"/>
        <end position="101"/>
    </location>
</feature>
<dbReference type="OrthoDB" id="3784677at2759"/>
<evidence type="ECO:0000313" key="2">
    <source>
        <dbReference type="EMBL" id="KAF2789380.1"/>
    </source>
</evidence>
<feature type="non-terminal residue" evidence="2">
    <location>
        <position position="167"/>
    </location>
</feature>
<proteinExistence type="predicted"/>
<dbReference type="AlphaFoldDB" id="A0A6A6WYS8"/>
<evidence type="ECO:0000256" key="1">
    <source>
        <dbReference type="SAM" id="MobiDB-lite"/>
    </source>
</evidence>
<organism evidence="2 3">
    <name type="scientific">Melanomma pulvis-pyrius CBS 109.77</name>
    <dbReference type="NCBI Taxonomy" id="1314802"/>
    <lineage>
        <taxon>Eukaryota</taxon>
        <taxon>Fungi</taxon>
        <taxon>Dikarya</taxon>
        <taxon>Ascomycota</taxon>
        <taxon>Pezizomycotina</taxon>
        <taxon>Dothideomycetes</taxon>
        <taxon>Pleosporomycetidae</taxon>
        <taxon>Pleosporales</taxon>
        <taxon>Melanommataceae</taxon>
        <taxon>Melanomma</taxon>
    </lineage>
</organism>
<sequence>ATTEILDLGRDRFDHDTAAIGDRDTALHRTPGTVKVAKGRAPPGLEPQVFAWNSLQYMAAEENAKEALKGSLHRAARAPQPPQGPQGGAGGAWGGQLGRGDGQLVREDGKLSKRRRGGKGGTRGGRATTETDDCVVAARGPAGDVPPLAKGCAVELDRSLFWEENIV</sequence>
<evidence type="ECO:0000313" key="3">
    <source>
        <dbReference type="Proteomes" id="UP000799757"/>
    </source>
</evidence>
<dbReference type="Proteomes" id="UP000799757">
    <property type="component" value="Unassembled WGS sequence"/>
</dbReference>
<gene>
    <name evidence="2" type="ORF">K505DRAFT_193653</name>
</gene>
<feature type="non-terminal residue" evidence="2">
    <location>
        <position position="1"/>
    </location>
</feature>
<feature type="region of interest" description="Disordered" evidence="1">
    <location>
        <begin position="66"/>
        <end position="132"/>
    </location>
</feature>
<keyword evidence="3" id="KW-1185">Reference proteome</keyword>
<accession>A0A6A6WYS8</accession>
<dbReference type="EMBL" id="MU002142">
    <property type="protein sequence ID" value="KAF2789380.1"/>
    <property type="molecule type" value="Genomic_DNA"/>
</dbReference>
<reference evidence="2" key="1">
    <citation type="journal article" date="2020" name="Stud. Mycol.">
        <title>101 Dothideomycetes genomes: a test case for predicting lifestyles and emergence of pathogens.</title>
        <authorList>
            <person name="Haridas S."/>
            <person name="Albert R."/>
            <person name="Binder M."/>
            <person name="Bloem J."/>
            <person name="Labutti K."/>
            <person name="Salamov A."/>
            <person name="Andreopoulos B."/>
            <person name="Baker S."/>
            <person name="Barry K."/>
            <person name="Bills G."/>
            <person name="Bluhm B."/>
            <person name="Cannon C."/>
            <person name="Castanera R."/>
            <person name="Culley D."/>
            <person name="Daum C."/>
            <person name="Ezra D."/>
            <person name="Gonzalez J."/>
            <person name="Henrissat B."/>
            <person name="Kuo A."/>
            <person name="Liang C."/>
            <person name="Lipzen A."/>
            <person name="Lutzoni F."/>
            <person name="Magnuson J."/>
            <person name="Mondo S."/>
            <person name="Nolan M."/>
            <person name="Ohm R."/>
            <person name="Pangilinan J."/>
            <person name="Park H.-J."/>
            <person name="Ramirez L."/>
            <person name="Alfaro M."/>
            <person name="Sun H."/>
            <person name="Tritt A."/>
            <person name="Yoshinaga Y."/>
            <person name="Zwiers L.-H."/>
            <person name="Turgeon B."/>
            <person name="Goodwin S."/>
            <person name="Spatafora J."/>
            <person name="Crous P."/>
            <person name="Grigoriev I."/>
        </authorList>
    </citation>
    <scope>NUCLEOTIDE SEQUENCE</scope>
    <source>
        <strain evidence="2">CBS 109.77</strain>
    </source>
</reference>